<evidence type="ECO:0000256" key="1">
    <source>
        <dbReference type="SAM" id="MobiDB-lite"/>
    </source>
</evidence>
<protein>
    <submittedName>
        <fullName evidence="2">Uncharacterized protein</fullName>
    </submittedName>
</protein>
<gene>
    <name evidence="2" type="ORF">SacxiDRAFT_0138</name>
</gene>
<name>I0UX18_9PSEU</name>
<sequence>MTAPRSASGEPTIRIHGDAPAIVCGECGFRTARIASVIDVHGDDAGTVVVCLPCQERERVRAASAARRAAARATAPSAGGGRPPSHPRRPTAHGNQTQIPHPR</sequence>
<proteinExistence type="predicted"/>
<feature type="region of interest" description="Disordered" evidence="1">
    <location>
        <begin position="63"/>
        <end position="103"/>
    </location>
</feature>
<keyword evidence="3" id="KW-1185">Reference proteome</keyword>
<feature type="compositionally biased region" description="Low complexity" evidence="1">
    <location>
        <begin position="63"/>
        <end position="77"/>
    </location>
</feature>
<dbReference type="AlphaFoldDB" id="I0UX18"/>
<accession>I0UX18</accession>
<dbReference type="HOGENOM" id="CLU_2261802_0_0_11"/>
<dbReference type="STRING" id="882086.SacxiDRAFT_0138"/>
<feature type="compositionally biased region" description="Polar residues" evidence="1">
    <location>
        <begin position="93"/>
        <end position="103"/>
    </location>
</feature>
<dbReference type="EMBL" id="JH636049">
    <property type="protein sequence ID" value="EID52421.1"/>
    <property type="molecule type" value="Genomic_DNA"/>
</dbReference>
<dbReference type="Proteomes" id="UP000004691">
    <property type="component" value="Unassembled WGS sequence"/>
</dbReference>
<organism evidence="2 3">
    <name type="scientific">Saccharomonospora xinjiangensis XJ-54</name>
    <dbReference type="NCBI Taxonomy" id="882086"/>
    <lineage>
        <taxon>Bacteria</taxon>
        <taxon>Bacillati</taxon>
        <taxon>Actinomycetota</taxon>
        <taxon>Actinomycetes</taxon>
        <taxon>Pseudonocardiales</taxon>
        <taxon>Pseudonocardiaceae</taxon>
        <taxon>Saccharomonospora</taxon>
    </lineage>
</organism>
<evidence type="ECO:0000313" key="3">
    <source>
        <dbReference type="Proteomes" id="UP000004691"/>
    </source>
</evidence>
<evidence type="ECO:0000313" key="2">
    <source>
        <dbReference type="EMBL" id="EID52421.1"/>
    </source>
</evidence>
<reference evidence="2 3" key="1">
    <citation type="submission" date="2012-01" db="EMBL/GenBank/DDBJ databases">
        <title>Improved High-Quality Draft sequence of Saccharomonospora xinjiangensis XJ-54.</title>
        <authorList>
            <consortium name="US DOE Joint Genome Institute"/>
            <person name="Lucas S."/>
            <person name="Han J."/>
            <person name="Lapidus A."/>
            <person name="Cheng J.-F."/>
            <person name="Goodwin L."/>
            <person name="Pitluck S."/>
            <person name="Peters L."/>
            <person name="Mikhailova N."/>
            <person name="Teshima H."/>
            <person name="Detter J.C."/>
            <person name="Han C."/>
            <person name="Tapia R."/>
            <person name="Land M."/>
            <person name="Hauser L."/>
            <person name="Kyrpides N."/>
            <person name="Ivanova N."/>
            <person name="Pagani I."/>
            <person name="Brambilla E.-M."/>
            <person name="Klenk H.-P."/>
            <person name="Woyke T."/>
        </authorList>
    </citation>
    <scope>NUCLEOTIDE SEQUENCE [LARGE SCALE GENOMIC DNA]</scope>
    <source>
        <strain evidence="2 3">XJ-54</strain>
    </source>
</reference>